<dbReference type="EMBL" id="FJVC01000239">
    <property type="protein sequence ID" value="CZT46215.1"/>
    <property type="molecule type" value="Genomic_DNA"/>
</dbReference>
<dbReference type="Proteomes" id="UP000177625">
    <property type="component" value="Unassembled WGS sequence"/>
</dbReference>
<evidence type="ECO:0000313" key="2">
    <source>
        <dbReference type="Proteomes" id="UP000177625"/>
    </source>
</evidence>
<gene>
    <name evidence="1" type="ORF">RSE6_06615</name>
</gene>
<keyword evidence="2" id="KW-1185">Reference proteome</keyword>
<evidence type="ECO:0000313" key="1">
    <source>
        <dbReference type="EMBL" id="CZT46215.1"/>
    </source>
</evidence>
<proteinExistence type="predicted"/>
<accession>A0A1E1MBU7</accession>
<protein>
    <submittedName>
        <fullName evidence="1">Uncharacterized protein</fullName>
    </submittedName>
</protein>
<organism evidence="1 2">
    <name type="scientific">Rhynchosporium secalis</name>
    <name type="common">Barley scald fungus</name>
    <dbReference type="NCBI Taxonomy" id="38038"/>
    <lineage>
        <taxon>Eukaryota</taxon>
        <taxon>Fungi</taxon>
        <taxon>Dikarya</taxon>
        <taxon>Ascomycota</taxon>
        <taxon>Pezizomycotina</taxon>
        <taxon>Leotiomycetes</taxon>
        <taxon>Helotiales</taxon>
        <taxon>Ploettnerulaceae</taxon>
        <taxon>Rhynchosporium</taxon>
    </lineage>
</organism>
<reference evidence="2" key="1">
    <citation type="submission" date="2016-03" db="EMBL/GenBank/DDBJ databases">
        <authorList>
            <person name="Guldener U."/>
        </authorList>
    </citation>
    <scope>NUCLEOTIDE SEQUENCE [LARGE SCALE GENOMIC DNA]</scope>
</reference>
<sequence>MEYFRILQNFRYATSTQSFRTRYRTDLGQTLLAVLLAMYPAGSPAGSSLSFPPEARSIVRAKWKRSRRSSNWWCVWSSWRRSIISTPDRMQATPTPANTVPSNA</sequence>
<name>A0A1E1MBU7_RHYSE</name>
<dbReference type="AlphaFoldDB" id="A0A1E1MBU7"/>